<feature type="transmembrane region" description="Helical" evidence="2">
    <location>
        <begin position="12"/>
        <end position="34"/>
    </location>
</feature>
<comment type="similarity">
    <text evidence="1">Belongs to the LytR/CpsA/Psr (LCP) family.</text>
</comment>
<comment type="caution">
    <text evidence="4">The sequence shown here is derived from an EMBL/GenBank/DDBJ whole genome shotgun (WGS) entry which is preliminary data.</text>
</comment>
<sequence length="339" mass="37567">MMKQLSGSKKIWFVLAVIGIVLALVLLAGAITLYRYTNYNPKDMFLDQNPYRIEEAGTNGNLSIDEQKYTYNSDIVTVLLLGIDKTNQRGINNITDNGYQADTVFAAAINTKTSEITLISIPRDTLTDVMCFDRNGRYATTLEKPLCVAHSYGDGGIKSGQLMEASVSNLLGGVPVSRYISMDIDGINAAAGLMGGVQVEMLDDFTMVDPDMKKGELFTLDENTAEWYVRSRQLPGMSGENINRVPRQMQFVDAFIRIAKDKAKSNPFFLFTFLSEMKQYMGTDMSAKELMFTASSILSAGQDQMKIINLDGQQTKEGYVVDQESLGQLVKEIYFVPAG</sequence>
<dbReference type="Gene3D" id="3.40.630.190">
    <property type="entry name" value="LCP protein"/>
    <property type="match status" value="1"/>
</dbReference>
<keyword evidence="5" id="KW-1185">Reference proteome</keyword>
<reference evidence="4 5" key="1">
    <citation type="submission" date="2015-04" db="EMBL/GenBank/DDBJ databases">
        <title>Draft genome sequence of bacteremic isolate Catabacter hongkongensis type strain HKU16T.</title>
        <authorList>
            <person name="Lau S.K."/>
            <person name="Teng J.L."/>
            <person name="Huang Y."/>
            <person name="Curreem S.O."/>
            <person name="Tsui S.K."/>
            <person name="Woo P.C."/>
        </authorList>
    </citation>
    <scope>NUCLEOTIDE SEQUENCE [LARGE SCALE GENOMIC DNA]</scope>
    <source>
        <strain evidence="4 5">HKU16</strain>
    </source>
</reference>
<gene>
    <name evidence="4" type="ORF">CHK_1467</name>
</gene>
<accession>A0A0M2NLG2</accession>
<keyword evidence="2" id="KW-0812">Transmembrane</keyword>
<evidence type="ECO:0000313" key="5">
    <source>
        <dbReference type="Proteomes" id="UP000034076"/>
    </source>
</evidence>
<dbReference type="AlphaFoldDB" id="A0A0M2NLG2"/>
<feature type="domain" description="Cell envelope-related transcriptional attenuator" evidence="3">
    <location>
        <begin position="101"/>
        <end position="259"/>
    </location>
</feature>
<dbReference type="STRING" id="270498.CHK_1467"/>
<dbReference type="Pfam" id="PF03816">
    <property type="entry name" value="LytR_cpsA_psr"/>
    <property type="match status" value="1"/>
</dbReference>
<evidence type="ECO:0000313" key="4">
    <source>
        <dbReference type="EMBL" id="KKI51080.1"/>
    </source>
</evidence>
<dbReference type="InterPro" id="IPR004474">
    <property type="entry name" value="LytR_CpsA_psr"/>
</dbReference>
<dbReference type="PANTHER" id="PTHR33392:SF6">
    <property type="entry name" value="POLYISOPRENYL-TEICHOIC ACID--PEPTIDOGLYCAN TEICHOIC ACID TRANSFERASE TAGU"/>
    <property type="match status" value="1"/>
</dbReference>
<dbReference type="RefSeq" id="WP_046443336.1">
    <property type="nucleotide sequence ID" value="NZ_LLYX01000063.1"/>
</dbReference>
<organism evidence="4 5">
    <name type="scientific">Christensenella hongkongensis</name>
    <dbReference type="NCBI Taxonomy" id="270498"/>
    <lineage>
        <taxon>Bacteria</taxon>
        <taxon>Bacillati</taxon>
        <taxon>Bacillota</taxon>
        <taxon>Clostridia</taxon>
        <taxon>Christensenellales</taxon>
        <taxon>Christensenellaceae</taxon>
        <taxon>Christensenella</taxon>
    </lineage>
</organism>
<name>A0A0M2NLG2_9FIRM</name>
<dbReference type="PANTHER" id="PTHR33392">
    <property type="entry name" value="POLYISOPRENYL-TEICHOIC ACID--PEPTIDOGLYCAN TEICHOIC ACID TRANSFERASE TAGU"/>
    <property type="match status" value="1"/>
</dbReference>
<dbReference type="EMBL" id="LAYJ01000088">
    <property type="protein sequence ID" value="KKI51080.1"/>
    <property type="molecule type" value="Genomic_DNA"/>
</dbReference>
<evidence type="ECO:0000256" key="1">
    <source>
        <dbReference type="ARBA" id="ARBA00006068"/>
    </source>
</evidence>
<dbReference type="InterPro" id="IPR050922">
    <property type="entry name" value="LytR/CpsA/Psr_CW_biosynth"/>
</dbReference>
<proteinExistence type="inferred from homology"/>
<keyword evidence="2" id="KW-0472">Membrane</keyword>
<evidence type="ECO:0000256" key="2">
    <source>
        <dbReference type="SAM" id="Phobius"/>
    </source>
</evidence>
<evidence type="ECO:0000259" key="3">
    <source>
        <dbReference type="Pfam" id="PF03816"/>
    </source>
</evidence>
<dbReference type="Proteomes" id="UP000034076">
    <property type="component" value="Unassembled WGS sequence"/>
</dbReference>
<protein>
    <submittedName>
        <fullName evidence="4">Transcriptional regulator</fullName>
    </submittedName>
</protein>
<keyword evidence="2" id="KW-1133">Transmembrane helix</keyword>